<protein>
    <submittedName>
        <fullName evidence="2">Uncharacterized protein</fullName>
    </submittedName>
</protein>
<reference evidence="2 3" key="1">
    <citation type="journal article" date="2019" name="Genome Biol. Evol.">
        <title>Insights into the evolution of the New World diploid cottons (Gossypium, subgenus Houzingenia) based on genome sequencing.</title>
        <authorList>
            <person name="Grover C.E."/>
            <person name="Arick M.A. 2nd"/>
            <person name="Thrash A."/>
            <person name="Conover J.L."/>
            <person name="Sanders W.S."/>
            <person name="Peterson D.G."/>
            <person name="Frelichowski J.E."/>
            <person name="Scheffler J.A."/>
            <person name="Scheffler B.E."/>
            <person name="Wendel J.F."/>
        </authorList>
    </citation>
    <scope>NUCLEOTIDE SEQUENCE [LARGE SCALE GENOMIC DNA]</scope>
    <source>
        <strain evidence="2">8</strain>
        <tissue evidence="2">Leaf</tissue>
    </source>
</reference>
<dbReference type="PANTHER" id="PTHR33133">
    <property type="entry name" value="OS08G0107100 PROTEIN-RELATED"/>
    <property type="match status" value="1"/>
</dbReference>
<keyword evidence="3" id="KW-1185">Reference proteome</keyword>
<sequence length="287" mass="32754">MATRPPPLLKIDLWAIRSGYSRIIKAHSRHFLALSLLFLLPFSFFLSIYPFIAIESYLSFLQQDPSIFPTKIFILNLLYTIPISIFSLLATGSITYSIFHGFYGRPIKLLSAIKAAFTSLLPSLLDLPCNPAYRFWDQFDPWFSLFCNSHFRLPMNWIFAYVVVVLESSWGFEPLKRSRNLVKGMKGVALKIILLFGFVISINTWRSVMTYGNSAADKWTSWVFVLNMDVTSTFSMMLMFCNLAANTVFYIYATALHGELAEDEEFAVKYSSLAVDDAKVPRVVSMV</sequence>
<keyword evidence="1" id="KW-0812">Transmembrane</keyword>
<name>A0A7J9FEG1_9ROSI</name>
<keyword evidence="1" id="KW-1133">Transmembrane helix</keyword>
<dbReference type="AlphaFoldDB" id="A0A7J9FEG1"/>
<accession>A0A7J9FEG1</accession>
<gene>
    <name evidence="2" type="ORF">Gotri_000759</name>
</gene>
<keyword evidence="1" id="KW-0472">Membrane</keyword>
<dbReference type="EMBL" id="JABEZW010000013">
    <property type="protein sequence ID" value="MBA0782955.1"/>
    <property type="molecule type" value="Genomic_DNA"/>
</dbReference>
<evidence type="ECO:0000256" key="1">
    <source>
        <dbReference type="SAM" id="Phobius"/>
    </source>
</evidence>
<feature type="transmembrane region" description="Helical" evidence="1">
    <location>
        <begin position="192"/>
        <end position="212"/>
    </location>
</feature>
<dbReference type="PANTHER" id="PTHR33133:SF7">
    <property type="entry name" value="F26K24.10 PROTEIN-RELATED"/>
    <property type="match status" value="1"/>
</dbReference>
<feature type="transmembrane region" description="Helical" evidence="1">
    <location>
        <begin position="72"/>
        <end position="99"/>
    </location>
</feature>
<comment type="caution">
    <text evidence="2">The sequence shown here is derived from an EMBL/GenBank/DDBJ whole genome shotgun (WGS) entry which is preliminary data.</text>
</comment>
<feature type="transmembrane region" description="Helical" evidence="1">
    <location>
        <begin position="31"/>
        <end position="52"/>
    </location>
</feature>
<evidence type="ECO:0000313" key="3">
    <source>
        <dbReference type="Proteomes" id="UP000593568"/>
    </source>
</evidence>
<dbReference type="Proteomes" id="UP000593568">
    <property type="component" value="Unassembled WGS sequence"/>
</dbReference>
<proteinExistence type="predicted"/>
<organism evidence="2 3">
    <name type="scientific">Gossypium trilobum</name>
    <dbReference type="NCBI Taxonomy" id="34281"/>
    <lineage>
        <taxon>Eukaryota</taxon>
        <taxon>Viridiplantae</taxon>
        <taxon>Streptophyta</taxon>
        <taxon>Embryophyta</taxon>
        <taxon>Tracheophyta</taxon>
        <taxon>Spermatophyta</taxon>
        <taxon>Magnoliopsida</taxon>
        <taxon>eudicotyledons</taxon>
        <taxon>Gunneridae</taxon>
        <taxon>Pentapetalae</taxon>
        <taxon>rosids</taxon>
        <taxon>malvids</taxon>
        <taxon>Malvales</taxon>
        <taxon>Malvaceae</taxon>
        <taxon>Malvoideae</taxon>
        <taxon>Gossypium</taxon>
    </lineage>
</organism>
<evidence type="ECO:0000313" key="2">
    <source>
        <dbReference type="EMBL" id="MBA0782955.1"/>
    </source>
</evidence>